<dbReference type="GeneID" id="87803741"/>
<keyword evidence="3" id="KW-1185">Reference proteome</keyword>
<evidence type="ECO:0000256" key="1">
    <source>
        <dbReference type="SAM" id="MobiDB-lite"/>
    </source>
</evidence>
<sequence length="157" mass="16731">MPAPILSSQFLTLEVVETALKGVSEPSERVKLLSAKVHLLQEAAAAAARPPPATPTTTSDTSAPPRPPRPSPVPLLAARADLADAYLLLTPPDLHAAEAECLAAQAECRRLLKRQGDEGWRPDVGAIRERVLALLVAIEEGLGRPARAERWRGLMSG</sequence>
<gene>
    <name evidence="2" type="ORF">LOC62_01G000483</name>
</gene>
<feature type="compositionally biased region" description="Pro residues" evidence="1">
    <location>
        <begin position="64"/>
        <end position="73"/>
    </location>
</feature>
<reference evidence="2" key="1">
    <citation type="submission" date="2023-10" db="EMBL/GenBank/DDBJ databases">
        <authorList>
            <person name="Noh H."/>
        </authorList>
    </citation>
    <scope>NUCLEOTIDE SEQUENCE</scope>
    <source>
        <strain evidence="2">DUCC4014</strain>
    </source>
</reference>
<dbReference type="EMBL" id="CP086714">
    <property type="protein sequence ID" value="WOO76869.1"/>
    <property type="molecule type" value="Genomic_DNA"/>
</dbReference>
<dbReference type="RefSeq" id="XP_062622901.1">
    <property type="nucleotide sequence ID" value="XM_062766917.1"/>
</dbReference>
<accession>A0AAF0Y2R1</accession>
<dbReference type="Proteomes" id="UP000827549">
    <property type="component" value="Chromosome 1"/>
</dbReference>
<organism evidence="2 3">
    <name type="scientific">Vanrija pseudolonga</name>
    <dbReference type="NCBI Taxonomy" id="143232"/>
    <lineage>
        <taxon>Eukaryota</taxon>
        <taxon>Fungi</taxon>
        <taxon>Dikarya</taxon>
        <taxon>Basidiomycota</taxon>
        <taxon>Agaricomycotina</taxon>
        <taxon>Tremellomycetes</taxon>
        <taxon>Trichosporonales</taxon>
        <taxon>Trichosporonaceae</taxon>
        <taxon>Vanrija</taxon>
    </lineage>
</organism>
<evidence type="ECO:0000313" key="3">
    <source>
        <dbReference type="Proteomes" id="UP000827549"/>
    </source>
</evidence>
<dbReference type="AlphaFoldDB" id="A0AAF0Y2R1"/>
<evidence type="ECO:0000313" key="2">
    <source>
        <dbReference type="EMBL" id="WOO76869.1"/>
    </source>
</evidence>
<protein>
    <submittedName>
        <fullName evidence="2">Uncharacterized protein</fullName>
    </submittedName>
</protein>
<feature type="region of interest" description="Disordered" evidence="1">
    <location>
        <begin position="43"/>
        <end position="73"/>
    </location>
</feature>
<name>A0AAF0Y2R1_9TREE</name>
<proteinExistence type="predicted"/>